<proteinExistence type="predicted"/>
<dbReference type="Proteomes" id="UP000295560">
    <property type="component" value="Unassembled WGS sequence"/>
</dbReference>
<dbReference type="PROSITE" id="PS51318">
    <property type="entry name" value="TAT"/>
    <property type="match status" value="1"/>
</dbReference>
<keyword evidence="1" id="KW-0732">Signal</keyword>
<evidence type="ECO:0000313" key="4">
    <source>
        <dbReference type="Proteomes" id="UP000295560"/>
    </source>
</evidence>
<evidence type="ECO:0000259" key="2">
    <source>
        <dbReference type="SMART" id="SM00062"/>
    </source>
</evidence>
<dbReference type="PANTHER" id="PTHR35936">
    <property type="entry name" value="MEMBRANE-BOUND LYTIC MUREIN TRANSGLYCOSYLASE F"/>
    <property type="match status" value="1"/>
</dbReference>
<protein>
    <submittedName>
        <fullName evidence="3">Amino acid ABC transporter substrate-binding protein (PAAT family)</fullName>
    </submittedName>
</protein>
<dbReference type="OrthoDB" id="9768183at2"/>
<dbReference type="Pfam" id="PF00497">
    <property type="entry name" value="SBP_bac_3"/>
    <property type="match status" value="1"/>
</dbReference>
<evidence type="ECO:0000313" key="3">
    <source>
        <dbReference type="EMBL" id="TCK20738.1"/>
    </source>
</evidence>
<comment type="caution">
    <text evidence="3">The sequence shown here is derived from an EMBL/GenBank/DDBJ whole genome shotgun (WGS) entry which is preliminary data.</text>
</comment>
<name>A0A4R1HGA9_PSEEN</name>
<evidence type="ECO:0000256" key="1">
    <source>
        <dbReference type="ARBA" id="ARBA00022729"/>
    </source>
</evidence>
<gene>
    <name evidence="3" type="ORF">EV378_4701</name>
</gene>
<dbReference type="RefSeq" id="WP_132429591.1">
    <property type="nucleotide sequence ID" value="NZ_SMFZ01000002.1"/>
</dbReference>
<dbReference type="PROSITE" id="PS51257">
    <property type="entry name" value="PROKAR_LIPOPROTEIN"/>
    <property type="match status" value="1"/>
</dbReference>
<dbReference type="EMBL" id="SMFZ01000002">
    <property type="protein sequence ID" value="TCK20738.1"/>
    <property type="molecule type" value="Genomic_DNA"/>
</dbReference>
<dbReference type="InterPro" id="IPR001638">
    <property type="entry name" value="Solute-binding_3/MltF_N"/>
</dbReference>
<reference evidence="3 4" key="1">
    <citation type="submission" date="2019-03" db="EMBL/GenBank/DDBJ databases">
        <title>Sequencing the genomes of 1000 actinobacteria strains.</title>
        <authorList>
            <person name="Klenk H.-P."/>
        </authorList>
    </citation>
    <scope>NUCLEOTIDE SEQUENCE [LARGE SCALE GENOMIC DNA]</scope>
    <source>
        <strain evidence="3 4">DSM 44969</strain>
    </source>
</reference>
<dbReference type="AlphaFoldDB" id="A0A4R1HGA9"/>
<dbReference type="Gene3D" id="3.40.190.10">
    <property type="entry name" value="Periplasmic binding protein-like II"/>
    <property type="match status" value="2"/>
</dbReference>
<dbReference type="InterPro" id="IPR006311">
    <property type="entry name" value="TAT_signal"/>
</dbReference>
<dbReference type="SUPFAM" id="SSF53850">
    <property type="entry name" value="Periplasmic binding protein-like II"/>
    <property type="match status" value="1"/>
</dbReference>
<accession>A0A4R1HGA9</accession>
<dbReference type="PANTHER" id="PTHR35936:SF17">
    <property type="entry name" value="ARGININE-BINDING EXTRACELLULAR PROTEIN ARTP"/>
    <property type="match status" value="1"/>
</dbReference>
<feature type="domain" description="Solute-binding protein family 3/N-terminal" evidence="2">
    <location>
        <begin position="43"/>
        <end position="268"/>
    </location>
</feature>
<organism evidence="3 4">
    <name type="scientific">Pseudonocardia endophytica</name>
    <dbReference type="NCBI Taxonomy" id="401976"/>
    <lineage>
        <taxon>Bacteria</taxon>
        <taxon>Bacillati</taxon>
        <taxon>Actinomycetota</taxon>
        <taxon>Actinomycetes</taxon>
        <taxon>Pseudonocardiales</taxon>
        <taxon>Pseudonocardiaceae</taxon>
        <taxon>Pseudonocardia</taxon>
    </lineage>
</organism>
<sequence length="295" mass="30856">MSTELTRRRFLGLAGAGALSAAVLGGCGRESADALTRVRAGGQIAIGLSQLEPFSYTDASGRPTGESPEVARAVVESLGGSGLTAVQVDYERLISGLGDGQFDMIAIGLTMTPLRCQQVAFSRPDYIAKTALAVPKDNPKGLGTLGGVARSGARLGVLANGAEIEFARDAGVPDANVTTFPSQSALFRGVIDGRVDASALTRISLLDEQRRNAGSDVEVTAGFYPTVGGRQVIVGGGFAFRQGDDEFRAEFDRALTDLQRSGHWLDAVRPFGLTDDNLPPPELTTAQLCARTARA</sequence>
<dbReference type="SMART" id="SM00062">
    <property type="entry name" value="PBPb"/>
    <property type="match status" value="1"/>
</dbReference>
<keyword evidence="4" id="KW-1185">Reference proteome</keyword>